<comment type="caution">
    <text evidence="1">The sequence shown here is derived from an EMBL/GenBank/DDBJ whole genome shotgun (WGS) entry which is preliminary data.</text>
</comment>
<name>A0AAV7RNN3_PLEWA</name>
<evidence type="ECO:0000313" key="2">
    <source>
        <dbReference type="Proteomes" id="UP001066276"/>
    </source>
</evidence>
<keyword evidence="2" id="KW-1185">Reference proteome</keyword>
<dbReference type="Proteomes" id="UP001066276">
    <property type="component" value="Chromosome 5"/>
</dbReference>
<sequence>MPGARARARALIRSVLLNASGRSFTASDSSFIERASDQLFPQLTPAGCSPRLCLPTDTPSAARFSSSRHFFRFLLVWSTR</sequence>
<gene>
    <name evidence="1" type="ORF">NDU88_005569</name>
</gene>
<evidence type="ECO:0000313" key="1">
    <source>
        <dbReference type="EMBL" id="KAJ1152794.1"/>
    </source>
</evidence>
<protein>
    <submittedName>
        <fullName evidence="1">Uncharacterized protein</fullName>
    </submittedName>
</protein>
<dbReference type="AlphaFoldDB" id="A0AAV7RNN3"/>
<proteinExistence type="predicted"/>
<dbReference type="EMBL" id="JANPWB010000009">
    <property type="protein sequence ID" value="KAJ1152794.1"/>
    <property type="molecule type" value="Genomic_DNA"/>
</dbReference>
<reference evidence="1" key="1">
    <citation type="journal article" date="2022" name="bioRxiv">
        <title>Sequencing and chromosome-scale assembly of the giantPleurodeles waltlgenome.</title>
        <authorList>
            <person name="Brown T."/>
            <person name="Elewa A."/>
            <person name="Iarovenko S."/>
            <person name="Subramanian E."/>
            <person name="Araus A.J."/>
            <person name="Petzold A."/>
            <person name="Susuki M."/>
            <person name="Suzuki K.-i.T."/>
            <person name="Hayashi T."/>
            <person name="Toyoda A."/>
            <person name="Oliveira C."/>
            <person name="Osipova E."/>
            <person name="Leigh N.D."/>
            <person name="Simon A."/>
            <person name="Yun M.H."/>
        </authorList>
    </citation>
    <scope>NUCLEOTIDE SEQUENCE</scope>
    <source>
        <strain evidence="1">20211129_DDA</strain>
        <tissue evidence="1">Liver</tissue>
    </source>
</reference>
<accession>A0AAV7RNN3</accession>
<organism evidence="1 2">
    <name type="scientific">Pleurodeles waltl</name>
    <name type="common">Iberian ribbed newt</name>
    <dbReference type="NCBI Taxonomy" id="8319"/>
    <lineage>
        <taxon>Eukaryota</taxon>
        <taxon>Metazoa</taxon>
        <taxon>Chordata</taxon>
        <taxon>Craniata</taxon>
        <taxon>Vertebrata</taxon>
        <taxon>Euteleostomi</taxon>
        <taxon>Amphibia</taxon>
        <taxon>Batrachia</taxon>
        <taxon>Caudata</taxon>
        <taxon>Salamandroidea</taxon>
        <taxon>Salamandridae</taxon>
        <taxon>Pleurodelinae</taxon>
        <taxon>Pleurodeles</taxon>
    </lineage>
</organism>